<evidence type="ECO:0000313" key="1">
    <source>
        <dbReference type="EMBL" id="KAG5299464.1"/>
    </source>
</evidence>
<dbReference type="Proteomes" id="UP000670092">
    <property type="component" value="Unassembled WGS sequence"/>
</dbReference>
<protein>
    <submittedName>
        <fullName evidence="1">Uncharacterized protein</fullName>
    </submittedName>
</protein>
<reference evidence="1 2" key="1">
    <citation type="submission" date="2021-01" db="EMBL/GenBank/DDBJ databases">
        <title>Chromosome-level genome assembly of a human fungal pathogen reveals clustering of transcriptionally co-regulated genes.</title>
        <authorList>
            <person name="Voorhies M."/>
            <person name="Cohen S."/>
            <person name="Shea T.P."/>
            <person name="Petrus S."/>
            <person name="Munoz J.F."/>
            <person name="Poplawski S."/>
            <person name="Goldman W.E."/>
            <person name="Michael T."/>
            <person name="Cuomo C.A."/>
            <person name="Sil A."/>
            <person name="Beyhan S."/>
        </authorList>
    </citation>
    <scope>NUCLEOTIDE SEQUENCE [LARGE SCALE GENOMIC DNA]</scope>
    <source>
        <strain evidence="1 2">G184AR</strain>
    </source>
</reference>
<dbReference type="AlphaFoldDB" id="A0A8H8D3A1"/>
<name>A0A8H8D3A1_AJECA</name>
<gene>
    <name evidence="1" type="ORF">I7I52_09791</name>
</gene>
<sequence>MVCVFESHLRFVRVMFQLPSQILPQKNKIIKQLQNIGEGTGALHWIYNTITSMVWWSPDIPTV</sequence>
<comment type="caution">
    <text evidence="1">The sequence shown here is derived from an EMBL/GenBank/DDBJ whole genome shotgun (WGS) entry which is preliminary data.</text>
</comment>
<evidence type="ECO:0000313" key="2">
    <source>
        <dbReference type="Proteomes" id="UP000670092"/>
    </source>
</evidence>
<organism evidence="1 2">
    <name type="scientific">Ajellomyces capsulatus</name>
    <name type="common">Darling's disease fungus</name>
    <name type="synonym">Histoplasma capsulatum</name>
    <dbReference type="NCBI Taxonomy" id="5037"/>
    <lineage>
        <taxon>Eukaryota</taxon>
        <taxon>Fungi</taxon>
        <taxon>Dikarya</taxon>
        <taxon>Ascomycota</taxon>
        <taxon>Pezizomycotina</taxon>
        <taxon>Eurotiomycetes</taxon>
        <taxon>Eurotiomycetidae</taxon>
        <taxon>Onygenales</taxon>
        <taxon>Ajellomycetaceae</taxon>
        <taxon>Histoplasma</taxon>
    </lineage>
</organism>
<accession>A0A8H8D3A1</accession>
<proteinExistence type="predicted"/>
<dbReference type="EMBL" id="JAEVHI010000002">
    <property type="protein sequence ID" value="KAG5299464.1"/>
    <property type="molecule type" value="Genomic_DNA"/>
</dbReference>
<dbReference type="VEuPathDB" id="FungiDB:I7I52_09791"/>